<dbReference type="GO" id="GO:0005634">
    <property type="term" value="C:nucleus"/>
    <property type="evidence" value="ECO:0007669"/>
    <property type="project" value="TreeGrafter"/>
</dbReference>
<dbReference type="PANTHER" id="PTHR18934:SF146">
    <property type="entry name" value="DEXH-BOX ATP-DEPENDENT RNA HELICASE DEXH5, MITOCHONDRIAL"/>
    <property type="match status" value="1"/>
</dbReference>
<feature type="domain" description="Helicase C-terminal" evidence="13">
    <location>
        <begin position="688"/>
        <end position="862"/>
    </location>
</feature>
<evidence type="ECO:0000313" key="14">
    <source>
        <dbReference type="EMBL" id="KAG5608290.1"/>
    </source>
</evidence>
<feature type="domain" description="Helicase ATP-binding" evidence="12">
    <location>
        <begin position="434"/>
        <end position="601"/>
    </location>
</feature>
<dbReference type="Gene3D" id="3.30.160.20">
    <property type="match status" value="1"/>
</dbReference>
<dbReference type="InterPro" id="IPR027417">
    <property type="entry name" value="P-loop_NTPase"/>
</dbReference>
<feature type="domain" description="DRBM" evidence="11">
    <location>
        <begin position="1248"/>
        <end position="1313"/>
    </location>
</feature>
<organism evidence="14 15">
    <name type="scientific">Solanum commersonii</name>
    <name type="common">Commerson's wild potato</name>
    <name type="synonym">Commerson's nightshade</name>
    <dbReference type="NCBI Taxonomy" id="4109"/>
    <lineage>
        <taxon>Eukaryota</taxon>
        <taxon>Viridiplantae</taxon>
        <taxon>Streptophyta</taxon>
        <taxon>Embryophyta</taxon>
        <taxon>Tracheophyta</taxon>
        <taxon>Spermatophyta</taxon>
        <taxon>Magnoliopsida</taxon>
        <taxon>eudicotyledons</taxon>
        <taxon>Gunneridae</taxon>
        <taxon>Pentapetalae</taxon>
        <taxon>asterids</taxon>
        <taxon>lamiids</taxon>
        <taxon>Solanales</taxon>
        <taxon>Solanaceae</taxon>
        <taxon>Solanoideae</taxon>
        <taxon>Solaneae</taxon>
        <taxon>Solanum</taxon>
    </lineage>
</organism>
<dbReference type="SUPFAM" id="SSF54768">
    <property type="entry name" value="dsRNA-binding domain-like"/>
    <property type="match status" value="1"/>
</dbReference>
<name>A0A9J5Z6N1_SOLCO</name>
<feature type="region of interest" description="Disordered" evidence="10">
    <location>
        <begin position="1228"/>
        <end position="1250"/>
    </location>
</feature>
<dbReference type="InterPro" id="IPR011709">
    <property type="entry name" value="DEAD-box_helicase_OB_fold"/>
</dbReference>
<dbReference type="Proteomes" id="UP000824120">
    <property type="component" value="Chromosome 4"/>
</dbReference>
<evidence type="ECO:0000256" key="8">
    <source>
        <dbReference type="ARBA" id="ARBA00060772"/>
    </source>
</evidence>
<dbReference type="GO" id="GO:0003723">
    <property type="term" value="F:RNA binding"/>
    <property type="evidence" value="ECO:0007669"/>
    <property type="project" value="UniProtKB-UniRule"/>
</dbReference>
<dbReference type="SMART" id="SM00490">
    <property type="entry name" value="HELICc"/>
    <property type="match status" value="1"/>
</dbReference>
<dbReference type="Pfam" id="PF04408">
    <property type="entry name" value="WHD_HA2"/>
    <property type="match status" value="1"/>
</dbReference>
<comment type="catalytic activity">
    <reaction evidence="7">
        <text>ATP + H2O = ADP + phosphate + H(+)</text>
        <dbReference type="Rhea" id="RHEA:13065"/>
        <dbReference type="ChEBI" id="CHEBI:15377"/>
        <dbReference type="ChEBI" id="CHEBI:15378"/>
        <dbReference type="ChEBI" id="CHEBI:30616"/>
        <dbReference type="ChEBI" id="CHEBI:43474"/>
        <dbReference type="ChEBI" id="CHEBI:456216"/>
        <dbReference type="EC" id="3.6.4.13"/>
    </reaction>
</comment>
<evidence type="ECO:0000259" key="11">
    <source>
        <dbReference type="PROSITE" id="PS50137"/>
    </source>
</evidence>
<dbReference type="FunFam" id="1.20.120.1080:FF:000002">
    <property type="entry name" value="Putative ATP-dependent RNA helicase DHX36"/>
    <property type="match status" value="1"/>
</dbReference>
<dbReference type="GO" id="GO:0003724">
    <property type="term" value="F:RNA helicase activity"/>
    <property type="evidence" value="ECO:0007669"/>
    <property type="project" value="UniProtKB-EC"/>
</dbReference>
<dbReference type="InterPro" id="IPR014001">
    <property type="entry name" value="Helicase_ATP-bd"/>
</dbReference>
<dbReference type="Gene3D" id="3.40.50.300">
    <property type="entry name" value="P-loop containing nucleotide triphosphate hydrolases"/>
    <property type="match status" value="2"/>
</dbReference>
<dbReference type="SUPFAM" id="SSF52540">
    <property type="entry name" value="P-loop containing nucleoside triphosphate hydrolases"/>
    <property type="match status" value="1"/>
</dbReference>
<evidence type="ECO:0000256" key="9">
    <source>
        <dbReference type="PROSITE-ProRule" id="PRU00266"/>
    </source>
</evidence>
<dbReference type="Pfam" id="PF00035">
    <property type="entry name" value="dsrm"/>
    <property type="match status" value="1"/>
</dbReference>
<evidence type="ECO:0000259" key="13">
    <source>
        <dbReference type="PROSITE" id="PS51194"/>
    </source>
</evidence>
<keyword evidence="5" id="KW-0067">ATP-binding</keyword>
<accession>A0A9J5Z6N1</accession>
<evidence type="ECO:0000256" key="4">
    <source>
        <dbReference type="ARBA" id="ARBA00022806"/>
    </source>
</evidence>
<sequence>MSLYPLQLLTYSSHYRNLKPFSIPSPSLTMKDRPLSSCGAVYVPPHQRLRSVITVPSAVSPQPGSFRPTAIDQKPNPNSLKSYACLPPQQQPVRLQHKRSSQFDEVSEEGGDIELTPYQHFSVAEMMESLIWTMVNESTYTWMRSTHGGDLNLTINLKESTLTHRSLTSFLFGAFLTWMVNVCFVMENNCSCPATFNCIYNLIHVMACMHLQLILPVCMYHKYKPPDCPITLNGFQGAVTSDNAETWKWKLTALLHNNDIQEVLSREKKDRRDYEQIAALASKMGLYSNLYSKVVVVSKLPLPNYRFDLDDKRPQREVILPPGLPRRVDVFLGEYLSRKPRSTDVLSRSSSNGSIATDEGLFEQSEALPQSKASMKKIHWERSMQMQTEQQTWQESPEGRKMLGFRSSLPAYKEKDAILSAISQNQFLEPFEALLNLSSILVVIVSGETGCGKTTQIPQFILESEIESIRGDMCSIICTQPRRISVMAVSERVAAERGELLGETVGYKVRLEGVKGRDTHLLFCTTGILLRRLLVDRNLKGITHVIVDEIHERGMNEDFLLIVLKDLLPRRPELRLILMSATLDAELFSSYFDGAPLVHIPGFTYPVRTHFLENILEMSGYRLTPDNQIDDYGQERTWKMNKQAPRKRKSQIASAVEDTLRAADFQEFSPETQESLSCWNPDCIGFNFIEYILCHICENERPGAVLVFMTGWDDISSLKDKLQSHPILGNTSRVLLLACHGSMASSEQRLIFDKPEDGVRKIVLATNIAETSITIDDVVFVIDCGKAKETSYDALNNTPRLLPSWISKVSARQRRGRAGRVQPGECYHLFPRCVYDAFADYQLPEILRTPLQSLCLQIKSLKLGSISEFLTKALQSPELLAVQNAVEYLKIIGALDENENLTVLGRYLTMLPMEPKLGKMLILGAILNCLDPILTIVAGLSVRDPFLTPLDKKDLADAAKAHFSHDFSDHLALVRAYEGWRDAERDLAGYEYCWKNFLSAQSMKAIDSLRKEFYSLLNDTGLVDSNITMYNSWSYDEHLLRAIICYGLYPGICSVLHNEKSFSLKTMEDGQVLLHSNSVNARDSRIPYPWLVFNEKIKVNCVFLRDSTAISDSVLLLFGGTISKGEVVSSPSCLLLILDPEGEICVQDGHLKVLGGYLEFFMNPTVAEMYRSLRRELDELIYTKLLNPRMDVHSYHELLSAIRLLISEDQCGGRFVFSHQILLPSKPCAGAPPPAPTSRIESGPGGDNAKSQLQTLLNRAGYATPTYKSLQLNNNQFRATVEFNGMQIMGRPCNNKKQAEKDAAAEALEWLLEGHRAGSDYIEQMSQFLKKSKKA</sequence>
<dbReference type="FunFam" id="3.40.50.300:FF:000480">
    <property type="entry name" value="DExH-box ATP-dependent RNA helicase DExH3"/>
    <property type="match status" value="1"/>
</dbReference>
<dbReference type="PROSITE" id="PS51192">
    <property type="entry name" value="HELICASE_ATP_BIND_1"/>
    <property type="match status" value="1"/>
</dbReference>
<keyword evidence="2" id="KW-0547">Nucleotide-binding</keyword>
<evidence type="ECO:0000256" key="1">
    <source>
        <dbReference type="ARBA" id="ARBA00012552"/>
    </source>
</evidence>
<dbReference type="Gene3D" id="1.20.120.1080">
    <property type="match status" value="1"/>
</dbReference>
<protein>
    <recommendedName>
        <fullName evidence="1">RNA helicase</fullName>
        <ecNumber evidence="1">3.6.4.13</ecNumber>
    </recommendedName>
</protein>
<dbReference type="InterPro" id="IPR001650">
    <property type="entry name" value="Helicase_C-like"/>
</dbReference>
<dbReference type="InterPro" id="IPR007502">
    <property type="entry name" value="Helicase-assoc_dom"/>
</dbReference>
<dbReference type="Pfam" id="PF26026">
    <property type="entry name" value="RNA_hel_CTD"/>
    <property type="match status" value="1"/>
</dbReference>
<evidence type="ECO:0000256" key="5">
    <source>
        <dbReference type="ARBA" id="ARBA00022840"/>
    </source>
</evidence>
<comment type="similarity">
    <text evidence="8">Belongs to the DExH box helicase family.</text>
</comment>
<dbReference type="PROSITE" id="PS50137">
    <property type="entry name" value="DS_RBD"/>
    <property type="match status" value="1"/>
</dbReference>
<dbReference type="FunFam" id="3.40.50.300:FF:000526">
    <property type="entry name" value="DExH-box ATP-dependent RNA helicase DExH3"/>
    <property type="match status" value="1"/>
</dbReference>
<gene>
    <name evidence="14" type="ORF">H5410_019571</name>
</gene>
<dbReference type="OrthoDB" id="5600252at2759"/>
<evidence type="ECO:0000313" key="15">
    <source>
        <dbReference type="Proteomes" id="UP000824120"/>
    </source>
</evidence>
<keyword evidence="4" id="KW-0347">Helicase</keyword>
<proteinExistence type="inferred from homology"/>
<dbReference type="SMART" id="SM00847">
    <property type="entry name" value="HA2"/>
    <property type="match status" value="1"/>
</dbReference>
<dbReference type="GO" id="GO:0005524">
    <property type="term" value="F:ATP binding"/>
    <property type="evidence" value="ECO:0007669"/>
    <property type="project" value="UniProtKB-KW"/>
</dbReference>
<dbReference type="Pfam" id="PF21010">
    <property type="entry name" value="HA2_C"/>
    <property type="match status" value="1"/>
</dbReference>
<evidence type="ECO:0000256" key="3">
    <source>
        <dbReference type="ARBA" id="ARBA00022801"/>
    </source>
</evidence>
<dbReference type="GO" id="GO:0016787">
    <property type="term" value="F:hydrolase activity"/>
    <property type="evidence" value="ECO:0007669"/>
    <property type="project" value="UniProtKB-KW"/>
</dbReference>
<evidence type="ECO:0000256" key="7">
    <source>
        <dbReference type="ARBA" id="ARBA00047984"/>
    </source>
</evidence>
<dbReference type="CDD" id="cd18791">
    <property type="entry name" value="SF2_C_RHA"/>
    <property type="match status" value="1"/>
</dbReference>
<dbReference type="InterPro" id="IPR011545">
    <property type="entry name" value="DEAD/DEAH_box_helicase_dom"/>
</dbReference>
<dbReference type="EMBL" id="JACXVP010000004">
    <property type="protein sequence ID" value="KAG5608290.1"/>
    <property type="molecule type" value="Genomic_DNA"/>
</dbReference>
<dbReference type="Pfam" id="PF00271">
    <property type="entry name" value="Helicase_C"/>
    <property type="match status" value="1"/>
</dbReference>
<dbReference type="SMART" id="SM00358">
    <property type="entry name" value="DSRM"/>
    <property type="match status" value="1"/>
</dbReference>
<keyword evidence="3" id="KW-0378">Hydrolase</keyword>
<dbReference type="Pfam" id="PF00270">
    <property type="entry name" value="DEAD"/>
    <property type="match status" value="1"/>
</dbReference>
<dbReference type="InterPro" id="IPR059023">
    <property type="entry name" value="RNA_hel_CTD"/>
</dbReference>
<dbReference type="InterPro" id="IPR048333">
    <property type="entry name" value="HA2_WH"/>
</dbReference>
<evidence type="ECO:0000256" key="10">
    <source>
        <dbReference type="SAM" id="MobiDB-lite"/>
    </source>
</evidence>
<keyword evidence="15" id="KW-1185">Reference proteome</keyword>
<dbReference type="PROSITE" id="PS51194">
    <property type="entry name" value="HELICASE_CTER"/>
    <property type="match status" value="1"/>
</dbReference>
<feature type="region of interest" description="Disordered" evidence="10">
    <location>
        <begin position="59"/>
        <end position="79"/>
    </location>
</feature>
<dbReference type="InterPro" id="IPR014720">
    <property type="entry name" value="dsRBD_dom"/>
</dbReference>
<dbReference type="EC" id="3.6.4.13" evidence="1"/>
<comment type="caution">
    <text evidence="14">The sequence shown here is derived from an EMBL/GenBank/DDBJ whole genome shotgun (WGS) entry which is preliminary data.</text>
</comment>
<dbReference type="PANTHER" id="PTHR18934">
    <property type="entry name" value="ATP-DEPENDENT RNA HELICASE"/>
    <property type="match status" value="1"/>
</dbReference>
<dbReference type="SMART" id="SM00487">
    <property type="entry name" value="DEXDc"/>
    <property type="match status" value="1"/>
</dbReference>
<keyword evidence="6 9" id="KW-0694">RNA-binding</keyword>
<reference evidence="14 15" key="1">
    <citation type="submission" date="2020-09" db="EMBL/GenBank/DDBJ databases">
        <title>De no assembly of potato wild relative species, Solanum commersonii.</title>
        <authorList>
            <person name="Cho K."/>
        </authorList>
    </citation>
    <scope>NUCLEOTIDE SEQUENCE [LARGE SCALE GENOMIC DNA]</scope>
    <source>
        <strain evidence="14">LZ3.2</strain>
        <tissue evidence="14">Leaf</tissue>
    </source>
</reference>
<dbReference type="Pfam" id="PF07717">
    <property type="entry name" value="OB_NTP_bind"/>
    <property type="match status" value="1"/>
</dbReference>
<evidence type="ECO:0000256" key="2">
    <source>
        <dbReference type="ARBA" id="ARBA00022741"/>
    </source>
</evidence>
<evidence type="ECO:0000256" key="6">
    <source>
        <dbReference type="ARBA" id="ARBA00022884"/>
    </source>
</evidence>
<dbReference type="CDD" id="cd17917">
    <property type="entry name" value="DEXHc_RHA-like"/>
    <property type="match status" value="1"/>
</dbReference>
<evidence type="ECO:0000259" key="12">
    <source>
        <dbReference type="PROSITE" id="PS51192"/>
    </source>
</evidence>